<dbReference type="GO" id="GO:0016829">
    <property type="term" value="F:lyase activity"/>
    <property type="evidence" value="ECO:0007669"/>
    <property type="project" value="InterPro"/>
</dbReference>
<evidence type="ECO:0000256" key="1">
    <source>
        <dbReference type="ARBA" id="ARBA00004651"/>
    </source>
</evidence>
<comment type="subcellular location">
    <subcellularLocation>
        <location evidence="1">Cell membrane</location>
        <topology evidence="1">Multi-pass membrane protein</topology>
    </subcellularLocation>
</comment>
<evidence type="ECO:0000256" key="2">
    <source>
        <dbReference type="ARBA" id="ARBA00022475"/>
    </source>
</evidence>
<dbReference type="PANTHER" id="PTHR35806:SF1">
    <property type="entry name" value="OXALOACETATE DECARBOXYLASE BETA CHAIN 2"/>
    <property type="match status" value="1"/>
</dbReference>
<evidence type="ECO:0000256" key="6">
    <source>
        <dbReference type="ARBA" id="ARBA00023136"/>
    </source>
</evidence>
<accession>A0A2N8HQ71</accession>
<evidence type="ECO:0000256" key="5">
    <source>
        <dbReference type="ARBA" id="ARBA00022989"/>
    </source>
</evidence>
<gene>
    <name evidence="7" type="ORF">CXU22_06815</name>
</gene>
<evidence type="ECO:0000256" key="3">
    <source>
        <dbReference type="ARBA" id="ARBA00022692"/>
    </source>
</evidence>
<keyword evidence="6" id="KW-0472">Membrane</keyword>
<dbReference type="InterPro" id="IPR005661">
    <property type="entry name" value="OadB_MmdB"/>
</dbReference>
<name>A0A2N8HQ71_9BACT</name>
<evidence type="ECO:0000256" key="4">
    <source>
        <dbReference type="ARBA" id="ARBA00022967"/>
    </source>
</evidence>
<dbReference type="GeneID" id="84022227"/>
<evidence type="ECO:0000313" key="8">
    <source>
        <dbReference type="Proteomes" id="UP000236000"/>
    </source>
</evidence>
<proteinExistence type="predicted"/>
<keyword evidence="2" id="KW-1003">Cell membrane</keyword>
<dbReference type="AlphaFoldDB" id="A0A2N8HQ71"/>
<dbReference type="Pfam" id="PF03977">
    <property type="entry name" value="OAD_beta"/>
    <property type="match status" value="2"/>
</dbReference>
<protein>
    <submittedName>
        <fullName evidence="7">Uncharacterized protein</fullName>
    </submittedName>
</protein>
<dbReference type="PANTHER" id="PTHR35806">
    <property type="entry name" value="OXALOACETATE DECARBOXYLASE BETA CHAIN 2"/>
    <property type="match status" value="1"/>
</dbReference>
<dbReference type="NCBIfam" id="TIGR01109">
    <property type="entry name" value="Na_pump_decarbB"/>
    <property type="match status" value="1"/>
</dbReference>
<organism evidence="7 8">
    <name type="scientific">Akkermansia muciniphila</name>
    <dbReference type="NCBI Taxonomy" id="239935"/>
    <lineage>
        <taxon>Bacteria</taxon>
        <taxon>Pseudomonadati</taxon>
        <taxon>Verrucomicrobiota</taxon>
        <taxon>Verrucomicrobiia</taxon>
        <taxon>Verrucomicrobiales</taxon>
        <taxon>Akkermansiaceae</taxon>
        <taxon>Akkermansia</taxon>
    </lineage>
</organism>
<evidence type="ECO:0000313" key="7">
    <source>
        <dbReference type="EMBL" id="PNC18330.1"/>
    </source>
</evidence>
<dbReference type="Proteomes" id="UP000236000">
    <property type="component" value="Unassembled WGS sequence"/>
</dbReference>
<sequence length="554" mass="59088">MSLFDSLITFLQGMGIFSLSWQMVGMWGIAVLLLYLGVAKQYEPLLMVPIAFGALIANIPDNGMLITQLNQQVISSNKAGEVTATSLNNVGYLRVHVAPLQQAPVKVPANLTTPEARAQYLANMEQPMQVYPGSPLTVSQIKPVRESQEKAKADAALLGDDSLTVDPNLKDFHNVTEADANDPVYLLTNGGVTTVLRQKGVNYFDTEGNQVPVNLETQKLEPLVVSAAGKYVAVGQHTQELLVTSIHGGLYDWIGLGIKAEIFPPIIFLGVGALTDFGPLLAAPRTLLLGAAAQVGVAATFFMALFMGFTPNESASIGIIGGADGPTSIFLTMKLAPHLLGAVAVAAYTYMALVPLIQPPIMALLTTKKERVIRMKSLRTVSKSEKLFFAVLVTIVTILLIPDASPLIGMLMLGNFLRECKVTERLVQASQNEIINIVTIFLGTSVGLTMQGDRFLQKETLLIILLGIVAFGVATAGGVIAAKLMNLIWRKNPVNPLIGSAGVSAVPMAARVSHNVGQKYDPSNYLLMHAMGPNVAGVIGTAVIAGYYIATLAR</sequence>
<dbReference type="OrthoDB" id="9783838at2"/>
<reference evidence="7 8" key="1">
    <citation type="journal article" date="2017" name="BMC Genomics">
        <title>Genome sequencing of 39 Akkermansia muciniphila isolates reveals its population structure, genomic and functional diverisity, and global distribution in mammalian gut microbiotas.</title>
        <authorList>
            <person name="Guo X."/>
            <person name="Li S."/>
            <person name="Zhang J."/>
            <person name="Wu F."/>
            <person name="Li X."/>
            <person name="Wu D."/>
            <person name="Zhang M."/>
            <person name="Ou Z."/>
            <person name="Jie Z."/>
            <person name="Yan Q."/>
            <person name="Li P."/>
            <person name="Yi J."/>
            <person name="Peng Y."/>
        </authorList>
    </citation>
    <scope>NUCLEOTIDE SEQUENCE [LARGE SCALE GENOMIC DNA]</scope>
    <source>
        <strain evidence="7 8">GP24</strain>
    </source>
</reference>
<keyword evidence="4" id="KW-1278">Translocase</keyword>
<dbReference type="GO" id="GO:0006814">
    <property type="term" value="P:sodium ion transport"/>
    <property type="evidence" value="ECO:0007669"/>
    <property type="project" value="InterPro"/>
</dbReference>
<comment type="caution">
    <text evidence="7">The sequence shown here is derived from an EMBL/GenBank/DDBJ whole genome shotgun (WGS) entry which is preliminary data.</text>
</comment>
<dbReference type="GO" id="GO:0005886">
    <property type="term" value="C:plasma membrane"/>
    <property type="evidence" value="ECO:0007669"/>
    <property type="project" value="UniProtKB-SubCell"/>
</dbReference>
<keyword evidence="3" id="KW-0812">Transmembrane</keyword>
<dbReference type="RefSeq" id="WP_102713851.1">
    <property type="nucleotide sequence ID" value="NZ_CACRSS010000005.1"/>
</dbReference>
<dbReference type="EMBL" id="PJKA01000010">
    <property type="protein sequence ID" value="PNC18330.1"/>
    <property type="molecule type" value="Genomic_DNA"/>
</dbReference>
<keyword evidence="5" id="KW-1133">Transmembrane helix</keyword>